<evidence type="ECO:0000259" key="18">
    <source>
        <dbReference type="Pfam" id="PF07715"/>
    </source>
</evidence>
<keyword evidence="11 14" id="KW-0472">Membrane</keyword>
<dbReference type="FunFam" id="2.170.130.10:FF:000010">
    <property type="entry name" value="Ferripyoverdine receptor"/>
    <property type="match status" value="1"/>
</dbReference>
<feature type="domain" description="TonB-dependent receptor-like beta-barrel" evidence="17">
    <location>
        <begin position="309"/>
        <end position="716"/>
    </location>
</feature>
<keyword evidence="3 14" id="KW-0813">Transport</keyword>
<dbReference type="Gene3D" id="2.40.170.20">
    <property type="entry name" value="TonB-dependent receptor, beta-barrel domain"/>
    <property type="match status" value="1"/>
</dbReference>
<dbReference type="EMBL" id="JAADJU010000001">
    <property type="protein sequence ID" value="NMP25541.1"/>
    <property type="molecule type" value="Genomic_DNA"/>
</dbReference>
<evidence type="ECO:0000256" key="5">
    <source>
        <dbReference type="ARBA" id="ARBA00022496"/>
    </source>
</evidence>
<keyword evidence="13 14" id="KW-0998">Cell outer membrane</keyword>
<evidence type="ECO:0000256" key="3">
    <source>
        <dbReference type="ARBA" id="ARBA00022448"/>
    </source>
</evidence>
<evidence type="ECO:0000256" key="7">
    <source>
        <dbReference type="ARBA" id="ARBA00022729"/>
    </source>
</evidence>
<evidence type="ECO:0000256" key="2">
    <source>
        <dbReference type="ARBA" id="ARBA00009810"/>
    </source>
</evidence>
<keyword evidence="4 14" id="KW-1134">Transmembrane beta strand</keyword>
<dbReference type="Pfam" id="PF00593">
    <property type="entry name" value="TonB_dep_Rec_b-barrel"/>
    <property type="match status" value="1"/>
</dbReference>
<proteinExistence type="inferred from homology"/>
<dbReference type="GO" id="GO:0015891">
    <property type="term" value="P:siderophore transport"/>
    <property type="evidence" value="ECO:0007669"/>
    <property type="project" value="InterPro"/>
</dbReference>
<dbReference type="Pfam" id="PF07715">
    <property type="entry name" value="Plug"/>
    <property type="match status" value="1"/>
</dbReference>
<dbReference type="CDD" id="cd01347">
    <property type="entry name" value="ligand_gated_channel"/>
    <property type="match status" value="1"/>
</dbReference>
<dbReference type="GO" id="GO:0009279">
    <property type="term" value="C:cell outer membrane"/>
    <property type="evidence" value="ECO:0007669"/>
    <property type="project" value="UniProtKB-SubCell"/>
</dbReference>
<dbReference type="InterPro" id="IPR039426">
    <property type="entry name" value="TonB-dep_rcpt-like"/>
</dbReference>
<comment type="caution">
    <text evidence="19">The sequence shown here is derived from an EMBL/GenBank/DDBJ whole genome shotgun (WGS) entry which is preliminary data.</text>
</comment>
<comment type="similarity">
    <text evidence="2 14 16">Belongs to the TonB-dependent receptor family.</text>
</comment>
<evidence type="ECO:0000256" key="6">
    <source>
        <dbReference type="ARBA" id="ARBA00022692"/>
    </source>
</evidence>
<dbReference type="PROSITE" id="PS52016">
    <property type="entry name" value="TONB_DEPENDENT_REC_3"/>
    <property type="match status" value="1"/>
</dbReference>
<dbReference type="PANTHER" id="PTHR32552">
    <property type="entry name" value="FERRICHROME IRON RECEPTOR-RELATED"/>
    <property type="match status" value="1"/>
</dbReference>
<keyword evidence="10 16" id="KW-0798">TonB box</keyword>
<dbReference type="PROSITE" id="PS01156">
    <property type="entry name" value="TONB_DEPENDENT_REC_2"/>
    <property type="match status" value="1"/>
</dbReference>
<dbReference type="InterPro" id="IPR010105">
    <property type="entry name" value="TonB_sidphr_rcpt"/>
</dbReference>
<evidence type="ECO:0000256" key="10">
    <source>
        <dbReference type="ARBA" id="ARBA00023077"/>
    </source>
</evidence>
<evidence type="ECO:0000256" key="8">
    <source>
        <dbReference type="ARBA" id="ARBA00023004"/>
    </source>
</evidence>
<evidence type="ECO:0000313" key="19">
    <source>
        <dbReference type="EMBL" id="NMP25541.1"/>
    </source>
</evidence>
<keyword evidence="20" id="KW-1185">Reference proteome</keyword>
<reference evidence="19 20" key="2">
    <citation type="submission" date="2020-06" db="EMBL/GenBank/DDBJ databases">
        <title>Polyphasic characterization of a Rahnella strain isolated from tree sap.</title>
        <authorList>
            <person name="Kim I.S."/>
        </authorList>
    </citation>
    <scope>NUCLEOTIDE SEQUENCE [LARGE SCALE GENOMIC DNA]</scope>
    <source>
        <strain evidence="19 20">SAP-1</strain>
    </source>
</reference>
<keyword evidence="6 14" id="KW-0812">Transmembrane</keyword>
<evidence type="ECO:0000256" key="4">
    <source>
        <dbReference type="ARBA" id="ARBA00022452"/>
    </source>
</evidence>
<evidence type="ECO:0000256" key="16">
    <source>
        <dbReference type="RuleBase" id="RU003357"/>
    </source>
</evidence>
<evidence type="ECO:0000256" key="13">
    <source>
        <dbReference type="ARBA" id="ARBA00023237"/>
    </source>
</evidence>
<dbReference type="Gene3D" id="2.170.130.10">
    <property type="entry name" value="TonB-dependent receptor, plug domain"/>
    <property type="match status" value="1"/>
</dbReference>
<dbReference type="InterPro" id="IPR036942">
    <property type="entry name" value="Beta-barrel_TonB_sf"/>
</dbReference>
<evidence type="ECO:0000313" key="20">
    <source>
        <dbReference type="Proteomes" id="UP000585363"/>
    </source>
</evidence>
<keyword evidence="9" id="KW-0406">Ion transport</keyword>
<name>A0A848MEC4_9GAMM</name>
<feature type="domain" description="TonB-dependent receptor plug" evidence="18">
    <location>
        <begin position="97"/>
        <end position="197"/>
    </location>
</feature>
<keyword evidence="12 19" id="KW-0675">Receptor</keyword>
<evidence type="ECO:0000256" key="12">
    <source>
        <dbReference type="ARBA" id="ARBA00023170"/>
    </source>
</evidence>
<dbReference type="RefSeq" id="WP_169401234.1">
    <property type="nucleotide sequence ID" value="NZ_JAADJU010000001.1"/>
</dbReference>
<feature type="short sequence motif" description="TonB C-terminal box" evidence="15">
    <location>
        <begin position="728"/>
        <end position="745"/>
    </location>
</feature>
<dbReference type="InterPro" id="IPR037066">
    <property type="entry name" value="Plug_dom_sf"/>
</dbReference>
<evidence type="ECO:0000256" key="11">
    <source>
        <dbReference type="ARBA" id="ARBA00023136"/>
    </source>
</evidence>
<dbReference type="PANTHER" id="PTHR32552:SF74">
    <property type="entry name" value="HYDROXAMATE SIDEROPHORE RECEPTOR FHUE"/>
    <property type="match status" value="1"/>
</dbReference>
<evidence type="ECO:0000259" key="17">
    <source>
        <dbReference type="Pfam" id="PF00593"/>
    </source>
</evidence>
<dbReference type="Proteomes" id="UP000585363">
    <property type="component" value="Unassembled WGS sequence"/>
</dbReference>
<evidence type="ECO:0000256" key="14">
    <source>
        <dbReference type="PROSITE-ProRule" id="PRU01360"/>
    </source>
</evidence>
<dbReference type="NCBIfam" id="TIGR01783">
    <property type="entry name" value="TonB-siderophor"/>
    <property type="match status" value="1"/>
</dbReference>
<dbReference type="GO" id="GO:0038023">
    <property type="term" value="F:signaling receptor activity"/>
    <property type="evidence" value="ECO:0007669"/>
    <property type="project" value="InterPro"/>
</dbReference>
<gene>
    <name evidence="19" type="primary">fhuE</name>
    <name evidence="19" type="ORF">GW590_01405</name>
</gene>
<keyword evidence="5" id="KW-0410">Iron transport</keyword>
<dbReference type="AlphaFoldDB" id="A0A848MEC4"/>
<accession>A0A848MEC4</accession>
<dbReference type="GO" id="GO:0015344">
    <property type="term" value="F:siderophore uptake transmembrane transporter activity"/>
    <property type="evidence" value="ECO:0007669"/>
    <property type="project" value="TreeGrafter"/>
</dbReference>
<keyword evidence="7" id="KW-0732">Signal</keyword>
<organism evidence="19 20">
    <name type="scientific">Rouxiella aceris</name>
    <dbReference type="NCBI Taxonomy" id="2703884"/>
    <lineage>
        <taxon>Bacteria</taxon>
        <taxon>Pseudomonadati</taxon>
        <taxon>Pseudomonadota</taxon>
        <taxon>Gammaproteobacteria</taxon>
        <taxon>Enterobacterales</taxon>
        <taxon>Yersiniaceae</taxon>
        <taxon>Rouxiella</taxon>
    </lineage>
</organism>
<comment type="subcellular location">
    <subcellularLocation>
        <location evidence="1 14">Cell outer membrane</location>
        <topology evidence="1 14">Multi-pass membrane protein</topology>
    </subcellularLocation>
</comment>
<sequence>MLLRASKFSGQRSNQSAVILPPGNDIRSAIAILVCSALYAPGSSAAENTTPATAPSADTLVIDANTHADSNSTTPQNSGHAYAVKTTTAGTGLTLTPRDVPQSVSVITKQRIQDQNLQSVGAVLDNTVGVTSETTDSERTGYYSRGFYINNYSFDGIPTNVEEAWNFGDSTEDTAIYDRIEVVRGAAGLLTGAGNPSASVNMVRKHADSKTWTGNISGTYGSWNNRRTVLDVQGPLSESGKVRGRVIAGYQDKDSYLDRYNNRKKFIYATVDADITDNTTLSVGYDYQQSRVKGATWGGIPTWYSNGDLTHYSRSFNPAPDWTHYNVDSKKVFANLSHQFDNGWNLRATGTHAETDFDSKLMYLSGFPDATTGVGATGYGGWYVGKRKVDSVDVIANGPFNLLGRQHELIGGVSYSRQNNQYSASTTLFSASDVGNLDAWDGSMADANWSDLTPYSTETIRQKAVYSAARFSLADPLSLIVGARYTQWSAEYNGVYSGEASYGKNNISPYAGLIYDINDTWSAYVSYTSIFQPQDHQTVDGKFLDPITGKSYEAGVKSDWYNGNLTASVAVFRTEEDNLGQTDGNNYVEGSSQQAYYAAQGTVSKGVEFEINGAVTDNLKMTFGGTTYSATDNTGADITSNMPRTTFKLFSSYRLPQLQALTLGGGVRWQNRTYQDTTAPSGDAVRIYQGSYALVDLFTRYQVTPKLSAQLNINNLFDKTYETNLSDYIVYGEPRNASLSLNYSF</sequence>
<dbReference type="SUPFAM" id="SSF56935">
    <property type="entry name" value="Porins"/>
    <property type="match status" value="1"/>
</dbReference>
<evidence type="ECO:0000256" key="1">
    <source>
        <dbReference type="ARBA" id="ARBA00004571"/>
    </source>
</evidence>
<dbReference type="InterPro" id="IPR010917">
    <property type="entry name" value="TonB_rcpt_CS"/>
</dbReference>
<evidence type="ECO:0000256" key="15">
    <source>
        <dbReference type="PROSITE-ProRule" id="PRU10144"/>
    </source>
</evidence>
<protein>
    <submittedName>
        <fullName evidence="19">Ferric-rhodotorulic acid/ferric-coprogen receptor FhuE</fullName>
    </submittedName>
</protein>
<dbReference type="InterPro" id="IPR012910">
    <property type="entry name" value="Plug_dom"/>
</dbReference>
<evidence type="ECO:0000256" key="9">
    <source>
        <dbReference type="ARBA" id="ARBA00023065"/>
    </source>
</evidence>
<dbReference type="InterPro" id="IPR000531">
    <property type="entry name" value="Beta-barrel_TonB"/>
</dbReference>
<dbReference type="NCBIfam" id="NF007447">
    <property type="entry name" value="PRK10003.1"/>
    <property type="match status" value="1"/>
</dbReference>
<reference evidence="19 20" key="1">
    <citation type="submission" date="2020-01" db="EMBL/GenBank/DDBJ databases">
        <authorList>
            <person name="Lee S.D."/>
        </authorList>
    </citation>
    <scope>NUCLEOTIDE SEQUENCE [LARGE SCALE GENOMIC DNA]</scope>
    <source>
        <strain evidence="19 20">SAP-1</strain>
    </source>
</reference>
<keyword evidence="8" id="KW-0408">Iron</keyword>